<evidence type="ECO:0000259" key="2">
    <source>
        <dbReference type="Pfam" id="PF24638"/>
    </source>
</evidence>
<dbReference type="InterPro" id="IPR056246">
    <property type="entry name" value="KH_DEAH11/12_1st"/>
</dbReference>
<dbReference type="AlphaFoldDB" id="A0A2G2VRI3"/>
<organism evidence="4 5">
    <name type="scientific">Capsicum baccatum</name>
    <name type="common">Peruvian pepper</name>
    <dbReference type="NCBI Taxonomy" id="33114"/>
    <lineage>
        <taxon>Eukaryota</taxon>
        <taxon>Viridiplantae</taxon>
        <taxon>Streptophyta</taxon>
        <taxon>Embryophyta</taxon>
        <taxon>Tracheophyta</taxon>
        <taxon>Spermatophyta</taxon>
        <taxon>Magnoliopsida</taxon>
        <taxon>eudicotyledons</taxon>
        <taxon>Gunneridae</taxon>
        <taxon>Pentapetalae</taxon>
        <taxon>asterids</taxon>
        <taxon>lamiids</taxon>
        <taxon>Solanales</taxon>
        <taxon>Solanaceae</taxon>
        <taxon>Solanoideae</taxon>
        <taxon>Capsiceae</taxon>
        <taxon>Capsicum</taxon>
    </lineage>
</organism>
<keyword evidence="5" id="KW-1185">Reference proteome</keyword>
<dbReference type="InterPro" id="IPR056247">
    <property type="entry name" value="KH_DEAH11/12_2nd"/>
</dbReference>
<dbReference type="Pfam" id="PF24471">
    <property type="entry name" value="KH_DEAH11"/>
    <property type="match status" value="1"/>
</dbReference>
<proteinExistence type="predicted"/>
<dbReference type="InterPro" id="IPR056245">
    <property type="entry name" value="KH_DEAH11/12"/>
</dbReference>
<sequence length="210" mass="23999">MIVFTDMNCKLERNDNGSYIVRISATSTIVVAELRRPLVLLFMGETGAYIHLDKHSLHVRIFGSSENVDRDEQRFIDSLLELHNNKQLEVHHCRGYMPPNLMKRVITTFGPDLSLLKEKVLGVEFPLNTKCYCIFINGTKDMKQSGEDTISEIAQSSFPTQTKRDEAHCVVCLCELEDPYRLKAYTHVVCRLCLLDQCKSAIKSREGFPI</sequence>
<dbReference type="Proteomes" id="UP000224567">
    <property type="component" value="Unassembled WGS sequence"/>
</dbReference>
<comment type="caution">
    <text evidence="4">The sequence shown here is derived from an EMBL/GenBank/DDBJ whole genome shotgun (WGS) entry which is preliminary data.</text>
</comment>
<protein>
    <submittedName>
        <fullName evidence="4">Uncharacterized protein</fullName>
    </submittedName>
</protein>
<feature type="domain" description="DEAH11/12 second type I KH-domain" evidence="3">
    <location>
        <begin position="45"/>
        <end position="87"/>
    </location>
</feature>
<evidence type="ECO:0000259" key="3">
    <source>
        <dbReference type="Pfam" id="PF24641"/>
    </source>
</evidence>
<reference evidence="5" key="2">
    <citation type="journal article" date="2017" name="J. Anim. Genet.">
        <title>Multiple reference genome sequences of hot pepper reveal the massive evolution of plant disease resistance genes by retroduplication.</title>
        <authorList>
            <person name="Kim S."/>
            <person name="Park J."/>
            <person name="Yeom S.-I."/>
            <person name="Kim Y.-M."/>
            <person name="Seo E."/>
            <person name="Kim K.-T."/>
            <person name="Kim M.-S."/>
            <person name="Lee J.M."/>
            <person name="Cheong K."/>
            <person name="Shin H.-S."/>
            <person name="Kim S.-B."/>
            <person name="Han K."/>
            <person name="Lee J."/>
            <person name="Park M."/>
            <person name="Lee H.-A."/>
            <person name="Lee H.-Y."/>
            <person name="Lee Y."/>
            <person name="Oh S."/>
            <person name="Lee J.H."/>
            <person name="Choi E."/>
            <person name="Choi E."/>
            <person name="Lee S.E."/>
            <person name="Jeon J."/>
            <person name="Kim H."/>
            <person name="Choi G."/>
            <person name="Song H."/>
            <person name="Lee J."/>
            <person name="Lee S.-C."/>
            <person name="Kwon J.-K."/>
            <person name="Lee H.-Y."/>
            <person name="Koo N."/>
            <person name="Hong Y."/>
            <person name="Kim R.W."/>
            <person name="Kang W.-H."/>
            <person name="Huh J.H."/>
            <person name="Kang B.-C."/>
            <person name="Yang T.-J."/>
            <person name="Lee Y.-H."/>
            <person name="Bennetzen J.L."/>
            <person name="Choi D."/>
        </authorList>
    </citation>
    <scope>NUCLEOTIDE SEQUENCE [LARGE SCALE GENOMIC DNA]</scope>
    <source>
        <strain evidence="5">cv. PBC81</strain>
    </source>
</reference>
<evidence type="ECO:0000313" key="5">
    <source>
        <dbReference type="Proteomes" id="UP000224567"/>
    </source>
</evidence>
<dbReference type="OrthoDB" id="1691164at2759"/>
<dbReference type="STRING" id="33114.A0A2G2VRI3"/>
<dbReference type="EMBL" id="MLFT02000010">
    <property type="protein sequence ID" value="PHT35578.1"/>
    <property type="molecule type" value="Genomic_DNA"/>
</dbReference>
<gene>
    <name evidence="4" type="ORF">CQW23_23278</name>
</gene>
<evidence type="ECO:0000313" key="4">
    <source>
        <dbReference type="EMBL" id="PHT35578.1"/>
    </source>
</evidence>
<feature type="domain" description="DEAH11/12 type I KH-domain" evidence="2">
    <location>
        <begin position="6"/>
        <end position="38"/>
    </location>
</feature>
<dbReference type="Pfam" id="PF24638">
    <property type="entry name" value="KH_DEAH11_1st"/>
    <property type="match status" value="1"/>
</dbReference>
<accession>A0A2G2VRI3</accession>
<reference evidence="4 5" key="1">
    <citation type="journal article" date="2017" name="Genome Biol.">
        <title>New reference genome sequences of hot pepper reveal the massive evolution of plant disease-resistance genes by retroduplication.</title>
        <authorList>
            <person name="Kim S."/>
            <person name="Park J."/>
            <person name="Yeom S.I."/>
            <person name="Kim Y.M."/>
            <person name="Seo E."/>
            <person name="Kim K.T."/>
            <person name="Kim M.S."/>
            <person name="Lee J.M."/>
            <person name="Cheong K."/>
            <person name="Shin H.S."/>
            <person name="Kim S.B."/>
            <person name="Han K."/>
            <person name="Lee J."/>
            <person name="Park M."/>
            <person name="Lee H.A."/>
            <person name="Lee H.Y."/>
            <person name="Lee Y."/>
            <person name="Oh S."/>
            <person name="Lee J.H."/>
            <person name="Choi E."/>
            <person name="Choi E."/>
            <person name="Lee S.E."/>
            <person name="Jeon J."/>
            <person name="Kim H."/>
            <person name="Choi G."/>
            <person name="Song H."/>
            <person name="Lee J."/>
            <person name="Lee S.C."/>
            <person name="Kwon J.K."/>
            <person name="Lee H.Y."/>
            <person name="Koo N."/>
            <person name="Hong Y."/>
            <person name="Kim R.W."/>
            <person name="Kang W.H."/>
            <person name="Huh J.H."/>
            <person name="Kang B.C."/>
            <person name="Yang T.J."/>
            <person name="Lee Y.H."/>
            <person name="Bennetzen J.L."/>
            <person name="Choi D."/>
        </authorList>
    </citation>
    <scope>NUCLEOTIDE SEQUENCE [LARGE SCALE GENOMIC DNA]</scope>
    <source>
        <strain evidence="5">cv. PBC81</strain>
    </source>
</reference>
<name>A0A2G2VRI3_CAPBA</name>
<evidence type="ECO:0000259" key="1">
    <source>
        <dbReference type="Pfam" id="PF24471"/>
    </source>
</evidence>
<feature type="domain" description="DEAH11/12 KH-domain" evidence="1">
    <location>
        <begin position="88"/>
        <end position="157"/>
    </location>
</feature>
<dbReference type="Pfam" id="PF24641">
    <property type="entry name" value="KH_DEAH11_2nd"/>
    <property type="match status" value="1"/>
</dbReference>